<keyword evidence="2" id="KW-1185">Reference proteome</keyword>
<gene>
    <name evidence="1" type="ORF">KAK11_04830</name>
</gene>
<evidence type="ECO:0000313" key="2">
    <source>
        <dbReference type="Proteomes" id="UP000672097"/>
    </source>
</evidence>
<evidence type="ECO:0000313" key="1">
    <source>
        <dbReference type="EMBL" id="MBQ0934648.1"/>
    </source>
</evidence>
<proteinExistence type="predicted"/>
<name>A0ABS5DU35_9BURK</name>
<organism evidence="1 2">
    <name type="scientific">Ideonella paludis</name>
    <dbReference type="NCBI Taxonomy" id="1233411"/>
    <lineage>
        <taxon>Bacteria</taxon>
        <taxon>Pseudomonadati</taxon>
        <taxon>Pseudomonadota</taxon>
        <taxon>Betaproteobacteria</taxon>
        <taxon>Burkholderiales</taxon>
        <taxon>Sphaerotilaceae</taxon>
        <taxon>Ideonella</taxon>
    </lineage>
</organism>
<sequence length="61" mass="6606">MPQFRILPGHSFKQPDGSYLQEGDTIELDDLAAQAHLGKVEPLPDAQETVILPAPDAKPKA</sequence>
<comment type="caution">
    <text evidence="1">The sequence shown here is derived from an EMBL/GenBank/DDBJ whole genome shotgun (WGS) entry which is preliminary data.</text>
</comment>
<accession>A0ABS5DU35</accession>
<protein>
    <submittedName>
        <fullName evidence="1">Uncharacterized protein</fullName>
    </submittedName>
</protein>
<dbReference type="RefSeq" id="WP_210806818.1">
    <property type="nucleotide sequence ID" value="NZ_JAGQDG010000002.1"/>
</dbReference>
<dbReference type="Proteomes" id="UP000672097">
    <property type="component" value="Unassembled WGS sequence"/>
</dbReference>
<dbReference type="EMBL" id="JAGQDG010000002">
    <property type="protein sequence ID" value="MBQ0934648.1"/>
    <property type="molecule type" value="Genomic_DNA"/>
</dbReference>
<reference evidence="1 2" key="1">
    <citation type="submission" date="2021-04" db="EMBL/GenBank/DDBJ databases">
        <title>The genome sequence of type strain Ideonella paludis KCTC 32238.</title>
        <authorList>
            <person name="Liu Y."/>
        </authorList>
    </citation>
    <scope>NUCLEOTIDE SEQUENCE [LARGE SCALE GENOMIC DNA]</scope>
    <source>
        <strain evidence="1 2">KCTC 32238</strain>
    </source>
</reference>